<dbReference type="Proteomes" id="UP000805193">
    <property type="component" value="Unassembled WGS sequence"/>
</dbReference>
<dbReference type="EMBL" id="JABSTQ010009992">
    <property type="protein sequence ID" value="KAG0424274.1"/>
    <property type="molecule type" value="Genomic_DNA"/>
</dbReference>
<sequence>MKRPAVLVLSLWLTICCSSSESAQGTNVTEEATSRNVATPSGSRAKQISTPSLSGEGLAADSAPEPVRLTSPRVDDVGAATAARPVAAQARLARQGTAEAPTEAQARFQTPPARETETSVLPGHPMALLEVNLA</sequence>
<evidence type="ECO:0000313" key="1">
    <source>
        <dbReference type="EMBL" id="KAG0424274.1"/>
    </source>
</evidence>
<name>A0AC60PUJ1_IXOPE</name>
<feature type="non-terminal residue" evidence="1">
    <location>
        <position position="134"/>
    </location>
</feature>
<proteinExistence type="predicted"/>
<gene>
    <name evidence="1" type="ORF">HPB47_028498</name>
</gene>
<protein>
    <submittedName>
        <fullName evidence="1">Uncharacterized protein</fullName>
    </submittedName>
</protein>
<accession>A0AC60PUJ1</accession>
<evidence type="ECO:0000313" key="2">
    <source>
        <dbReference type="Proteomes" id="UP000805193"/>
    </source>
</evidence>
<organism evidence="1 2">
    <name type="scientific">Ixodes persulcatus</name>
    <name type="common">Taiga tick</name>
    <dbReference type="NCBI Taxonomy" id="34615"/>
    <lineage>
        <taxon>Eukaryota</taxon>
        <taxon>Metazoa</taxon>
        <taxon>Ecdysozoa</taxon>
        <taxon>Arthropoda</taxon>
        <taxon>Chelicerata</taxon>
        <taxon>Arachnida</taxon>
        <taxon>Acari</taxon>
        <taxon>Parasitiformes</taxon>
        <taxon>Ixodida</taxon>
        <taxon>Ixodoidea</taxon>
        <taxon>Ixodidae</taxon>
        <taxon>Ixodinae</taxon>
        <taxon>Ixodes</taxon>
    </lineage>
</organism>
<reference evidence="1 2" key="1">
    <citation type="journal article" date="2020" name="Cell">
        <title>Large-Scale Comparative Analyses of Tick Genomes Elucidate Their Genetic Diversity and Vector Capacities.</title>
        <authorList>
            <consortium name="Tick Genome and Microbiome Consortium (TIGMIC)"/>
            <person name="Jia N."/>
            <person name="Wang J."/>
            <person name="Shi W."/>
            <person name="Du L."/>
            <person name="Sun Y."/>
            <person name="Zhan W."/>
            <person name="Jiang J.F."/>
            <person name="Wang Q."/>
            <person name="Zhang B."/>
            <person name="Ji P."/>
            <person name="Bell-Sakyi L."/>
            <person name="Cui X.M."/>
            <person name="Yuan T.T."/>
            <person name="Jiang B.G."/>
            <person name="Yang W.F."/>
            <person name="Lam T.T."/>
            <person name="Chang Q.C."/>
            <person name="Ding S.J."/>
            <person name="Wang X.J."/>
            <person name="Zhu J.G."/>
            <person name="Ruan X.D."/>
            <person name="Zhao L."/>
            <person name="Wei J.T."/>
            <person name="Ye R.Z."/>
            <person name="Que T.C."/>
            <person name="Du C.H."/>
            <person name="Zhou Y.H."/>
            <person name="Cheng J.X."/>
            <person name="Dai P.F."/>
            <person name="Guo W.B."/>
            <person name="Han X.H."/>
            <person name="Huang E.J."/>
            <person name="Li L.F."/>
            <person name="Wei W."/>
            <person name="Gao Y.C."/>
            <person name="Liu J.Z."/>
            <person name="Shao H.Z."/>
            <person name="Wang X."/>
            <person name="Wang C.C."/>
            <person name="Yang T.C."/>
            <person name="Huo Q.B."/>
            <person name="Li W."/>
            <person name="Chen H.Y."/>
            <person name="Chen S.E."/>
            <person name="Zhou L.G."/>
            <person name="Ni X.B."/>
            <person name="Tian J.H."/>
            <person name="Sheng Y."/>
            <person name="Liu T."/>
            <person name="Pan Y.S."/>
            <person name="Xia L.Y."/>
            <person name="Li J."/>
            <person name="Zhao F."/>
            <person name="Cao W.C."/>
        </authorList>
    </citation>
    <scope>NUCLEOTIDE SEQUENCE [LARGE SCALE GENOMIC DNA]</scope>
    <source>
        <strain evidence="1">Iper-2018</strain>
    </source>
</reference>
<keyword evidence="2" id="KW-1185">Reference proteome</keyword>
<comment type="caution">
    <text evidence="1">The sequence shown here is derived from an EMBL/GenBank/DDBJ whole genome shotgun (WGS) entry which is preliminary data.</text>
</comment>